<evidence type="ECO:0000259" key="1">
    <source>
        <dbReference type="Pfam" id="PF01230"/>
    </source>
</evidence>
<dbReference type="KEGG" id="bmx:BMS_0955"/>
<dbReference type="InterPro" id="IPR036265">
    <property type="entry name" value="HIT-like_sf"/>
</dbReference>
<accession>E1WXN6</accession>
<dbReference type="Gene3D" id="3.30.428.10">
    <property type="entry name" value="HIT-like"/>
    <property type="match status" value="1"/>
</dbReference>
<dbReference type="PATRIC" id="fig|862908.3.peg.909"/>
<reference evidence="3" key="1">
    <citation type="journal article" date="2013" name="ISME J.">
        <title>A small predatory core genome in the divergent marine Bacteriovorax marinus SJ and the terrestrial Bdellovibrio bacteriovorus.</title>
        <authorList>
            <person name="Crossman L.C."/>
            <person name="Chen H."/>
            <person name="Cerdeno-Tarraga A.M."/>
            <person name="Brooks K."/>
            <person name="Quail M.A."/>
            <person name="Pineiro S.A."/>
            <person name="Hobley L."/>
            <person name="Sockett R.E."/>
            <person name="Bentley S.D."/>
            <person name="Parkhill J."/>
            <person name="Williams H.N."/>
            <person name="Stine O.C."/>
        </authorList>
    </citation>
    <scope>NUCLEOTIDE SEQUENCE [LARGE SCALE GENOMIC DNA]</scope>
    <source>
        <strain evidence="3">ATCC BAA-682 / DSM 15412 / SJ</strain>
    </source>
</reference>
<dbReference type="eggNOG" id="COG0537">
    <property type="taxonomic scope" value="Bacteria"/>
</dbReference>
<dbReference type="EMBL" id="FQ312005">
    <property type="protein sequence ID" value="CBW25842.1"/>
    <property type="molecule type" value="Genomic_DNA"/>
</dbReference>
<evidence type="ECO:0000313" key="2">
    <source>
        <dbReference type="EMBL" id="CBW25842.1"/>
    </source>
</evidence>
<protein>
    <recommendedName>
        <fullName evidence="1">HIT domain-containing protein</fullName>
    </recommendedName>
</protein>
<dbReference type="AlphaFoldDB" id="E1WXN6"/>
<gene>
    <name evidence="2" type="ordered locus">BMS_0955</name>
</gene>
<dbReference type="GO" id="GO:0003824">
    <property type="term" value="F:catalytic activity"/>
    <property type="evidence" value="ECO:0007669"/>
    <property type="project" value="InterPro"/>
</dbReference>
<sequence length="130" mass="15037">MEINERILNDSEFICKLNLSELRLFKDGELDWFILVPLKEGLIEWCDLELEDQYTLTEEIDLLSKELKKLGYDKINIGSLGNMVAQLHIHVIGRRKSDRAWPGAIWGSQSEAEFDSSNISLWQTRISKAL</sequence>
<dbReference type="HOGENOM" id="CLU_123330_0_1_7"/>
<dbReference type="Pfam" id="PF01230">
    <property type="entry name" value="HIT"/>
    <property type="match status" value="1"/>
</dbReference>
<evidence type="ECO:0000313" key="3">
    <source>
        <dbReference type="Proteomes" id="UP000008963"/>
    </source>
</evidence>
<keyword evidence="3" id="KW-1185">Reference proteome</keyword>
<dbReference type="SUPFAM" id="SSF54197">
    <property type="entry name" value="HIT-like"/>
    <property type="match status" value="1"/>
</dbReference>
<dbReference type="InterPro" id="IPR026026">
    <property type="entry name" value="HIT_Hint"/>
</dbReference>
<dbReference type="PIRSF" id="PIRSF000714">
    <property type="entry name" value="HIT"/>
    <property type="match status" value="1"/>
</dbReference>
<dbReference type="Proteomes" id="UP000008963">
    <property type="component" value="Chromosome"/>
</dbReference>
<dbReference type="STRING" id="862908.BMS_0955"/>
<feature type="domain" description="HIT" evidence="1">
    <location>
        <begin position="9"/>
        <end position="96"/>
    </location>
</feature>
<organism evidence="2 3">
    <name type="scientific">Halobacteriovorax marinus (strain ATCC BAA-682 / DSM 15412 / SJ)</name>
    <name type="common">Bacteriovorax marinus</name>
    <dbReference type="NCBI Taxonomy" id="862908"/>
    <lineage>
        <taxon>Bacteria</taxon>
        <taxon>Pseudomonadati</taxon>
        <taxon>Bdellovibrionota</taxon>
        <taxon>Bacteriovoracia</taxon>
        <taxon>Bacteriovoracales</taxon>
        <taxon>Halobacteriovoraceae</taxon>
        <taxon>Halobacteriovorax</taxon>
    </lineage>
</organism>
<name>E1WXN6_HALMS</name>
<dbReference type="OrthoDB" id="9799145at2"/>
<dbReference type="RefSeq" id="WP_014243627.1">
    <property type="nucleotide sequence ID" value="NC_016620.1"/>
</dbReference>
<proteinExistence type="predicted"/>
<dbReference type="InterPro" id="IPR011146">
    <property type="entry name" value="HIT-like"/>
</dbReference>